<name>A0ABD0LFK8_9CAEN</name>
<evidence type="ECO:0000256" key="3">
    <source>
        <dbReference type="ARBA" id="ARBA00022679"/>
    </source>
</evidence>
<reference evidence="11 12" key="1">
    <citation type="journal article" date="2023" name="Sci. Data">
        <title>Genome assembly of the Korean intertidal mud-creeper Batillaria attramentaria.</title>
        <authorList>
            <person name="Patra A.K."/>
            <person name="Ho P.T."/>
            <person name="Jun S."/>
            <person name="Lee S.J."/>
            <person name="Kim Y."/>
            <person name="Won Y.J."/>
        </authorList>
    </citation>
    <scope>NUCLEOTIDE SEQUENCE [LARGE SCALE GENOMIC DNA]</scope>
    <source>
        <strain evidence="11">Wonlab-2016</strain>
    </source>
</reference>
<dbReference type="EC" id="2.8.2.-" evidence="9"/>
<keyword evidence="9" id="KW-0735">Signal-anchor</keyword>
<keyword evidence="12" id="KW-1185">Reference proteome</keyword>
<keyword evidence="9" id="KW-0119">Carbohydrate metabolism</keyword>
<evidence type="ECO:0000313" key="12">
    <source>
        <dbReference type="Proteomes" id="UP001519460"/>
    </source>
</evidence>
<accession>A0ABD0LFK8</accession>
<dbReference type="GO" id="GO:0008146">
    <property type="term" value="F:sulfotransferase activity"/>
    <property type="evidence" value="ECO:0007669"/>
    <property type="project" value="UniProtKB-ARBA"/>
</dbReference>
<proteinExistence type="inferred from homology"/>
<protein>
    <recommendedName>
        <fullName evidence="9">Carbohydrate sulfotransferase</fullName>
        <ecNumber evidence="9">2.8.2.-</ecNumber>
    </recommendedName>
</protein>
<evidence type="ECO:0000256" key="4">
    <source>
        <dbReference type="ARBA" id="ARBA00022692"/>
    </source>
</evidence>
<dbReference type="EMBL" id="JACVVK020000054">
    <property type="protein sequence ID" value="KAK7497986.1"/>
    <property type="molecule type" value="Genomic_DNA"/>
</dbReference>
<evidence type="ECO:0000256" key="6">
    <source>
        <dbReference type="ARBA" id="ARBA00023034"/>
    </source>
</evidence>
<evidence type="ECO:0000256" key="1">
    <source>
        <dbReference type="ARBA" id="ARBA00004323"/>
    </source>
</evidence>
<dbReference type="PANTHER" id="PTHR12137:SF54">
    <property type="entry name" value="CARBOHYDRATE SULFOTRANSFERASE"/>
    <property type="match status" value="1"/>
</dbReference>
<dbReference type="GO" id="GO:0000139">
    <property type="term" value="C:Golgi membrane"/>
    <property type="evidence" value="ECO:0007669"/>
    <property type="project" value="UniProtKB-SubCell"/>
</dbReference>
<organism evidence="11 12">
    <name type="scientific">Batillaria attramentaria</name>
    <dbReference type="NCBI Taxonomy" id="370345"/>
    <lineage>
        <taxon>Eukaryota</taxon>
        <taxon>Metazoa</taxon>
        <taxon>Spiralia</taxon>
        <taxon>Lophotrochozoa</taxon>
        <taxon>Mollusca</taxon>
        <taxon>Gastropoda</taxon>
        <taxon>Caenogastropoda</taxon>
        <taxon>Sorbeoconcha</taxon>
        <taxon>Cerithioidea</taxon>
        <taxon>Batillariidae</taxon>
        <taxon>Batillaria</taxon>
    </lineage>
</organism>
<dbReference type="AlphaFoldDB" id="A0ABD0LFK8"/>
<evidence type="ECO:0000256" key="2">
    <source>
        <dbReference type="ARBA" id="ARBA00006339"/>
    </source>
</evidence>
<evidence type="ECO:0000313" key="11">
    <source>
        <dbReference type="EMBL" id="KAK7497986.1"/>
    </source>
</evidence>
<comment type="caution">
    <text evidence="11">The sequence shown here is derived from an EMBL/GenBank/DDBJ whole genome shotgun (WGS) entry which is preliminary data.</text>
</comment>
<dbReference type="InterPro" id="IPR005331">
    <property type="entry name" value="Sulfotransferase"/>
</dbReference>
<keyword evidence="5" id="KW-1133">Transmembrane helix</keyword>
<keyword evidence="4" id="KW-0812">Transmembrane</keyword>
<keyword evidence="3 9" id="KW-0808">Transferase</keyword>
<keyword evidence="7" id="KW-0472">Membrane</keyword>
<keyword evidence="6 9" id="KW-0333">Golgi apparatus</keyword>
<dbReference type="Proteomes" id="UP001519460">
    <property type="component" value="Unassembled WGS sequence"/>
</dbReference>
<keyword evidence="8 9" id="KW-0325">Glycoprotein</keyword>
<comment type="similarity">
    <text evidence="2 9">Belongs to the sulfotransferase 2 family.</text>
</comment>
<feature type="region of interest" description="Disordered" evidence="10">
    <location>
        <begin position="1"/>
        <end position="36"/>
    </location>
</feature>
<comment type="subcellular location">
    <subcellularLocation>
        <location evidence="1 9">Golgi apparatus membrane</location>
        <topology evidence="1 9">Single-pass type II membrane protein</topology>
    </subcellularLocation>
</comment>
<evidence type="ECO:0000256" key="5">
    <source>
        <dbReference type="ARBA" id="ARBA00022989"/>
    </source>
</evidence>
<dbReference type="InterPro" id="IPR018011">
    <property type="entry name" value="Carb_sulfotrans_8-10"/>
</dbReference>
<feature type="non-terminal residue" evidence="11">
    <location>
        <position position="408"/>
    </location>
</feature>
<dbReference type="PANTHER" id="PTHR12137">
    <property type="entry name" value="CARBOHYDRATE SULFOTRANSFERASE"/>
    <property type="match status" value="1"/>
</dbReference>
<sequence length="408" mass="45974">MTINKHVRKGFTNYGSNEKSHDREPLDMDPSEEAPSPRLLRRNRYFTKTCQLNVTFADFVRYVTNDVGVGVNYHFMPIYRKCSPCKMDFTFVGKMESFREDVDAVLKWAGVDLAQLVDGDDDSFDKESDVSIMRDVMLRTLSQMNRYSPCFSAGQMLRRLWATFQIRGYLSIEEPFPLTDEQAAQVSSLSFFALLNEAYIRSGSPELRKGQRRAAMLEAYYTLPRDLLSKLESFVDRDCKLFGYDCSVESRFNPKKRPEPMFHFDQLLGKGGQPRWSGLLGDRADTAHIGKKTVSERQDSGRGGVFGTEALSKRFPKRALKTRNVFAVWPDPGILCAWKVSLSCSNAVVSTCRHKILKYISSCSVSGRSDARTHSVASEGPGSLAMATYLNGSHSSEIKFAGSTDTFT</sequence>
<gene>
    <name evidence="11" type="ORF">BaRGS_00010857</name>
</gene>
<evidence type="ECO:0000256" key="7">
    <source>
        <dbReference type="ARBA" id="ARBA00023136"/>
    </source>
</evidence>
<evidence type="ECO:0000256" key="10">
    <source>
        <dbReference type="SAM" id="MobiDB-lite"/>
    </source>
</evidence>
<evidence type="ECO:0000256" key="8">
    <source>
        <dbReference type="ARBA" id="ARBA00023180"/>
    </source>
</evidence>
<evidence type="ECO:0000256" key="9">
    <source>
        <dbReference type="RuleBase" id="RU364020"/>
    </source>
</evidence>
<dbReference type="Pfam" id="PF03567">
    <property type="entry name" value="Sulfotransfer_2"/>
    <property type="match status" value="1"/>
</dbReference>